<dbReference type="InterPro" id="IPR036457">
    <property type="entry name" value="PPM-type-like_dom_sf"/>
</dbReference>
<evidence type="ECO:0000259" key="1">
    <source>
        <dbReference type="PROSITE" id="PS51746"/>
    </source>
</evidence>
<organism evidence="2 3">
    <name type="scientific">Streptomyces botrytidirepellens</name>
    <dbReference type="NCBI Taxonomy" id="2486417"/>
    <lineage>
        <taxon>Bacteria</taxon>
        <taxon>Bacillati</taxon>
        <taxon>Actinomycetota</taxon>
        <taxon>Actinomycetes</taxon>
        <taxon>Kitasatosporales</taxon>
        <taxon>Streptomycetaceae</taxon>
        <taxon>Streptomyces</taxon>
    </lineage>
</organism>
<comment type="caution">
    <text evidence="2">The sequence shown here is derived from an EMBL/GenBank/DDBJ whole genome shotgun (WGS) entry which is preliminary data.</text>
</comment>
<dbReference type="EMBL" id="RIBZ01000177">
    <property type="protein sequence ID" value="RNG27165.1"/>
    <property type="molecule type" value="Genomic_DNA"/>
</dbReference>
<keyword evidence="3" id="KW-1185">Reference proteome</keyword>
<name>A0A3M8WF11_9ACTN</name>
<dbReference type="RefSeq" id="WP_123100203.1">
    <property type="nucleotide sequence ID" value="NZ_RIBZ01000177.1"/>
</dbReference>
<feature type="domain" description="PPM-type phosphatase" evidence="1">
    <location>
        <begin position="3"/>
        <end position="238"/>
    </location>
</feature>
<gene>
    <name evidence="2" type="ORF">EEJ42_13605</name>
</gene>
<reference evidence="2 3" key="1">
    <citation type="submission" date="2018-11" db="EMBL/GenBank/DDBJ databases">
        <title>The Potential of Streptomyces as Biocontrol Agents against the Tomato grey mould, Botrytis cinerea (Gray mold) Frontiers in Microbiology.</title>
        <authorList>
            <person name="Li D."/>
        </authorList>
    </citation>
    <scope>NUCLEOTIDE SEQUENCE [LARGE SCALE GENOMIC DNA]</scope>
    <source>
        <strain evidence="2 3">NEAU-LD23</strain>
    </source>
</reference>
<dbReference type="AlphaFoldDB" id="A0A3M8WF11"/>
<dbReference type="Pfam" id="PF00481">
    <property type="entry name" value="PP2C"/>
    <property type="match status" value="1"/>
</dbReference>
<sequence>MATITSTAQQLGDRAVQCDATGIYTQAATGARSYVLLDGIGTSTAVQRWTRTTARRLARAAATGGDAYWALLAEHARIRAEPDRQGYSAWMQPGAVAVIALALPGHLLQIAWCGDARAYLRSPDALIVRCLTSDHNQRRQKITRGETVEARHRHVVTSYLGHSSEEPLIGSVTAPAEGRLVLVSDGTYEPLEATGHSLAGYLDGTLGQAAHDLTAAAVQLAWASGEHPDNATALVADLD</sequence>
<protein>
    <submittedName>
        <fullName evidence="2">Mucin-2</fullName>
    </submittedName>
</protein>
<dbReference type="InterPro" id="IPR001932">
    <property type="entry name" value="PPM-type_phosphatase-like_dom"/>
</dbReference>
<proteinExistence type="predicted"/>
<dbReference type="Proteomes" id="UP000275401">
    <property type="component" value="Unassembled WGS sequence"/>
</dbReference>
<accession>A0A3M8WF11</accession>
<evidence type="ECO:0000313" key="2">
    <source>
        <dbReference type="EMBL" id="RNG27165.1"/>
    </source>
</evidence>
<evidence type="ECO:0000313" key="3">
    <source>
        <dbReference type="Proteomes" id="UP000275401"/>
    </source>
</evidence>
<dbReference type="Gene3D" id="3.60.40.10">
    <property type="entry name" value="PPM-type phosphatase domain"/>
    <property type="match status" value="1"/>
</dbReference>
<dbReference type="PROSITE" id="PS51746">
    <property type="entry name" value="PPM_2"/>
    <property type="match status" value="1"/>
</dbReference>
<dbReference type="SUPFAM" id="SSF81606">
    <property type="entry name" value="PP2C-like"/>
    <property type="match status" value="1"/>
</dbReference>